<dbReference type="Proteomes" id="UP000257607">
    <property type="component" value="Chromosome"/>
</dbReference>
<protein>
    <submittedName>
        <fullName evidence="1">Uncharacterized protein</fullName>
    </submittedName>
</protein>
<dbReference type="AlphaFoldDB" id="A0A385AES7"/>
<evidence type="ECO:0000313" key="2">
    <source>
        <dbReference type="Proteomes" id="UP000257607"/>
    </source>
</evidence>
<sequence length="60" mass="7195">MRPRNDIPDKLQAQQKRVNNFIIKGGTIEDYRAQVKRAQYLSRCNPIENRLSFQRKYEAQ</sequence>
<proteinExistence type="predicted"/>
<accession>A0A385AES7</accession>
<name>A0A385AES7_LATCU</name>
<evidence type="ECO:0000313" key="1">
    <source>
        <dbReference type="EMBL" id="AXN36202.1"/>
    </source>
</evidence>
<dbReference type="EMBL" id="CP031003">
    <property type="protein sequence ID" value="AXN36202.1"/>
    <property type="molecule type" value="Genomic_DNA"/>
</dbReference>
<organism evidence="1 2">
    <name type="scientific">Latilactobacillus curvatus</name>
    <name type="common">Lactobacillus curvatus</name>
    <dbReference type="NCBI Taxonomy" id="28038"/>
    <lineage>
        <taxon>Bacteria</taxon>
        <taxon>Bacillati</taxon>
        <taxon>Bacillota</taxon>
        <taxon>Bacilli</taxon>
        <taxon>Lactobacillales</taxon>
        <taxon>Lactobacillaceae</taxon>
        <taxon>Latilactobacillus</taxon>
    </lineage>
</organism>
<gene>
    <name evidence="1" type="ORF">DT351_07390</name>
</gene>
<reference evidence="1 2" key="1">
    <citation type="submission" date="2018-07" db="EMBL/GenBank/DDBJ databases">
        <title>Lactobacillus curvatus genome sequence.</title>
        <authorList>
            <person name="Prechtl R."/>
        </authorList>
    </citation>
    <scope>NUCLEOTIDE SEQUENCE [LARGE SCALE GENOMIC DNA]</scope>
    <source>
        <strain evidence="1 2">TMW 1.1928</strain>
    </source>
</reference>